<proteinExistence type="predicted"/>
<evidence type="ECO:0000256" key="2">
    <source>
        <dbReference type="SAM" id="Phobius"/>
    </source>
</evidence>
<organism evidence="3 4">
    <name type="scientific">Candidatus Chloroploca asiatica</name>
    <dbReference type="NCBI Taxonomy" id="1506545"/>
    <lineage>
        <taxon>Bacteria</taxon>
        <taxon>Bacillati</taxon>
        <taxon>Chloroflexota</taxon>
        <taxon>Chloroflexia</taxon>
        <taxon>Chloroflexales</taxon>
        <taxon>Chloroflexineae</taxon>
        <taxon>Oscillochloridaceae</taxon>
        <taxon>Candidatus Chloroploca</taxon>
    </lineage>
</organism>
<keyword evidence="2" id="KW-0472">Membrane</keyword>
<evidence type="ECO:0000313" key="4">
    <source>
        <dbReference type="Proteomes" id="UP000220922"/>
    </source>
</evidence>
<keyword evidence="4" id="KW-1185">Reference proteome</keyword>
<feature type="region of interest" description="Disordered" evidence="1">
    <location>
        <begin position="1"/>
        <end position="52"/>
    </location>
</feature>
<dbReference type="Proteomes" id="UP000220922">
    <property type="component" value="Unassembled WGS sequence"/>
</dbReference>
<feature type="transmembrane region" description="Helical" evidence="2">
    <location>
        <begin position="60"/>
        <end position="79"/>
    </location>
</feature>
<reference evidence="3 4" key="1">
    <citation type="submission" date="2016-05" db="EMBL/GenBank/DDBJ databases">
        <authorList>
            <person name="Lavstsen T."/>
            <person name="Jespersen J.S."/>
        </authorList>
    </citation>
    <scope>NUCLEOTIDE SEQUENCE [LARGE SCALE GENOMIC DNA]</scope>
    <source>
        <strain evidence="3 4">B7-9</strain>
    </source>
</reference>
<evidence type="ECO:0000256" key="1">
    <source>
        <dbReference type="SAM" id="MobiDB-lite"/>
    </source>
</evidence>
<sequence>MQQRLFPFSAVTGPHHQHAGGAAHDRDPVAPRPSGRTQEPIAGVGTANDRDPVAPRPWRTTILVILGIVIIAALLIWFGQPPGGVSATTRPAPAAQPTLATPNAGNLHAAEAVLLDTLANYHRAETEAAALLTSAPLLPYLDPTGPFAQRRLAQLAERQRRNAPHRSILVRWGIGAITVDGDTATVVTQETWSNQEAGAVAPEQATVRVMYMLRWDVGVGRWLIVASEQMGV</sequence>
<accession>A0A2H3KFR0</accession>
<dbReference type="AlphaFoldDB" id="A0A2H3KFR0"/>
<evidence type="ECO:0000313" key="3">
    <source>
        <dbReference type="EMBL" id="PDV96509.1"/>
    </source>
</evidence>
<evidence type="ECO:0008006" key="5">
    <source>
        <dbReference type="Google" id="ProtNLM"/>
    </source>
</evidence>
<keyword evidence="2" id="KW-1133">Transmembrane helix</keyword>
<comment type="caution">
    <text evidence="3">The sequence shown here is derived from an EMBL/GenBank/DDBJ whole genome shotgun (WGS) entry which is preliminary data.</text>
</comment>
<protein>
    <recommendedName>
        <fullName evidence="5">DUF4440 domain-containing protein</fullName>
    </recommendedName>
</protein>
<name>A0A2H3KFR0_9CHLR</name>
<keyword evidence="2" id="KW-0812">Transmembrane</keyword>
<dbReference type="EMBL" id="LYXE01000192">
    <property type="protein sequence ID" value="PDV96509.1"/>
    <property type="molecule type" value="Genomic_DNA"/>
</dbReference>
<gene>
    <name evidence="3" type="ORF">A9Q02_20675</name>
</gene>